<organism evidence="1 2">
    <name type="scientific">Oryza sativa subsp. japonica</name>
    <name type="common">Rice</name>
    <dbReference type="NCBI Taxonomy" id="39947"/>
    <lineage>
        <taxon>Eukaryota</taxon>
        <taxon>Viridiplantae</taxon>
        <taxon>Streptophyta</taxon>
        <taxon>Embryophyta</taxon>
        <taxon>Tracheophyta</taxon>
        <taxon>Spermatophyta</taxon>
        <taxon>Magnoliopsida</taxon>
        <taxon>Liliopsida</taxon>
        <taxon>Poales</taxon>
        <taxon>Poaceae</taxon>
        <taxon>BOP clade</taxon>
        <taxon>Oryzoideae</taxon>
        <taxon>Oryzeae</taxon>
        <taxon>Oryzinae</taxon>
        <taxon>Oryza</taxon>
        <taxon>Oryza sativa</taxon>
    </lineage>
</organism>
<sequence>MCKTMYIHKSIFNNKSNDRKRINNYLNFLNKTNSQIFFKKSTASNILGWREYLSLLYQSINLVSIYL</sequence>
<keyword evidence="2" id="KW-1185">Reference proteome</keyword>
<dbReference type="Proteomes" id="UP000059680">
    <property type="component" value="Chromosome 9"/>
</dbReference>
<dbReference type="Gramene" id="Os09t0414600-01">
    <property type="protein sequence ID" value="Os09t0414600-01"/>
    <property type="gene ID" value="Os09g0414600"/>
</dbReference>
<protein>
    <submittedName>
        <fullName evidence="1">Os09g0414600 protein</fullName>
    </submittedName>
</protein>
<evidence type="ECO:0000313" key="1">
    <source>
        <dbReference type="EMBL" id="BAT08072.1"/>
    </source>
</evidence>
<dbReference type="AlphaFoldDB" id="A0A0P0XLP9"/>
<accession>A0A0P0XLP9</accession>
<proteinExistence type="predicted"/>
<reference evidence="1 2" key="2">
    <citation type="journal article" date="2013" name="Plant Cell Physiol.">
        <title>Rice Annotation Project Database (RAP-DB): an integrative and interactive database for rice genomics.</title>
        <authorList>
            <person name="Sakai H."/>
            <person name="Lee S.S."/>
            <person name="Tanaka T."/>
            <person name="Numa H."/>
            <person name="Kim J."/>
            <person name="Kawahara Y."/>
            <person name="Wakimoto H."/>
            <person name="Yang C.C."/>
            <person name="Iwamoto M."/>
            <person name="Abe T."/>
            <person name="Yamada Y."/>
            <person name="Muto A."/>
            <person name="Inokuchi H."/>
            <person name="Ikemura T."/>
            <person name="Matsumoto T."/>
            <person name="Sasaki T."/>
            <person name="Itoh T."/>
        </authorList>
    </citation>
    <scope>NUCLEOTIDE SEQUENCE [LARGE SCALE GENOMIC DNA]</scope>
    <source>
        <strain evidence="2">cv. Nipponbare</strain>
    </source>
</reference>
<gene>
    <name evidence="1" type="ordered locus">Os09g0414600</name>
    <name evidence="1" type="ORF">OSNPB_090414600</name>
</gene>
<dbReference type="EMBL" id="AP014965">
    <property type="protein sequence ID" value="BAT08072.1"/>
    <property type="molecule type" value="Genomic_DNA"/>
</dbReference>
<dbReference type="ExpressionAtlas" id="A0A0P0XLP9">
    <property type="expression patterns" value="baseline and differential"/>
</dbReference>
<evidence type="ECO:0000313" key="2">
    <source>
        <dbReference type="Proteomes" id="UP000059680"/>
    </source>
</evidence>
<reference evidence="2" key="1">
    <citation type="journal article" date="2005" name="Nature">
        <title>The map-based sequence of the rice genome.</title>
        <authorList>
            <consortium name="International rice genome sequencing project (IRGSP)"/>
            <person name="Matsumoto T."/>
            <person name="Wu J."/>
            <person name="Kanamori H."/>
            <person name="Katayose Y."/>
            <person name="Fujisawa M."/>
            <person name="Namiki N."/>
            <person name="Mizuno H."/>
            <person name="Yamamoto K."/>
            <person name="Antonio B.A."/>
            <person name="Baba T."/>
            <person name="Sakata K."/>
            <person name="Nagamura Y."/>
            <person name="Aoki H."/>
            <person name="Arikawa K."/>
            <person name="Arita K."/>
            <person name="Bito T."/>
            <person name="Chiden Y."/>
            <person name="Fujitsuka N."/>
            <person name="Fukunaka R."/>
            <person name="Hamada M."/>
            <person name="Harada C."/>
            <person name="Hayashi A."/>
            <person name="Hijishita S."/>
            <person name="Honda M."/>
            <person name="Hosokawa S."/>
            <person name="Ichikawa Y."/>
            <person name="Idonuma A."/>
            <person name="Iijima M."/>
            <person name="Ikeda M."/>
            <person name="Ikeno M."/>
            <person name="Ito K."/>
            <person name="Ito S."/>
            <person name="Ito T."/>
            <person name="Ito Y."/>
            <person name="Ito Y."/>
            <person name="Iwabuchi A."/>
            <person name="Kamiya K."/>
            <person name="Karasawa W."/>
            <person name="Kurita K."/>
            <person name="Katagiri S."/>
            <person name="Kikuta A."/>
            <person name="Kobayashi H."/>
            <person name="Kobayashi N."/>
            <person name="Machita K."/>
            <person name="Maehara T."/>
            <person name="Masukawa M."/>
            <person name="Mizubayashi T."/>
            <person name="Mukai Y."/>
            <person name="Nagasaki H."/>
            <person name="Nagata Y."/>
            <person name="Naito S."/>
            <person name="Nakashima M."/>
            <person name="Nakama Y."/>
            <person name="Nakamichi Y."/>
            <person name="Nakamura M."/>
            <person name="Meguro A."/>
            <person name="Negishi M."/>
            <person name="Ohta I."/>
            <person name="Ohta T."/>
            <person name="Okamoto M."/>
            <person name="Ono N."/>
            <person name="Saji S."/>
            <person name="Sakaguchi M."/>
            <person name="Sakai K."/>
            <person name="Shibata M."/>
            <person name="Shimokawa T."/>
            <person name="Song J."/>
            <person name="Takazaki Y."/>
            <person name="Terasawa K."/>
            <person name="Tsugane M."/>
            <person name="Tsuji K."/>
            <person name="Ueda S."/>
            <person name="Waki K."/>
            <person name="Yamagata H."/>
            <person name="Yamamoto M."/>
            <person name="Yamamoto S."/>
            <person name="Yamane H."/>
            <person name="Yoshiki S."/>
            <person name="Yoshihara R."/>
            <person name="Yukawa K."/>
            <person name="Zhong H."/>
            <person name="Yano M."/>
            <person name="Yuan Q."/>
            <person name="Ouyang S."/>
            <person name="Liu J."/>
            <person name="Jones K.M."/>
            <person name="Gansberger K."/>
            <person name="Moffat K."/>
            <person name="Hill J."/>
            <person name="Bera J."/>
            <person name="Fadrosh D."/>
            <person name="Jin S."/>
            <person name="Johri S."/>
            <person name="Kim M."/>
            <person name="Overton L."/>
            <person name="Reardon M."/>
            <person name="Tsitrin T."/>
            <person name="Vuong H."/>
            <person name="Weaver B."/>
            <person name="Ciecko A."/>
            <person name="Tallon L."/>
            <person name="Jackson J."/>
            <person name="Pai G."/>
            <person name="Aken S.V."/>
            <person name="Utterback T."/>
            <person name="Reidmuller S."/>
            <person name="Feldblyum T."/>
            <person name="Hsiao J."/>
            <person name="Zismann V."/>
            <person name="Iobst S."/>
            <person name="de Vazeille A.R."/>
            <person name="Buell C.R."/>
            <person name="Ying K."/>
            <person name="Li Y."/>
            <person name="Lu T."/>
            <person name="Huang Y."/>
            <person name="Zhao Q."/>
            <person name="Feng Q."/>
            <person name="Zhang L."/>
            <person name="Zhu J."/>
            <person name="Weng Q."/>
            <person name="Mu J."/>
            <person name="Lu Y."/>
            <person name="Fan D."/>
            <person name="Liu Y."/>
            <person name="Guan J."/>
            <person name="Zhang Y."/>
            <person name="Yu S."/>
            <person name="Liu X."/>
            <person name="Zhang Y."/>
            <person name="Hong G."/>
            <person name="Han B."/>
            <person name="Choisne N."/>
            <person name="Demange N."/>
            <person name="Orjeda G."/>
            <person name="Samain S."/>
            <person name="Cattolico L."/>
            <person name="Pelletier E."/>
            <person name="Couloux A."/>
            <person name="Segurens B."/>
            <person name="Wincker P."/>
            <person name="D'Hont A."/>
            <person name="Scarpelli C."/>
            <person name="Weissenbach J."/>
            <person name="Salanoubat M."/>
            <person name="Quetier F."/>
            <person name="Yu Y."/>
            <person name="Kim H.R."/>
            <person name="Rambo T."/>
            <person name="Currie J."/>
            <person name="Collura K."/>
            <person name="Luo M."/>
            <person name="Yang T."/>
            <person name="Ammiraju J.S.S."/>
            <person name="Engler F."/>
            <person name="Soderlund C."/>
            <person name="Wing R.A."/>
            <person name="Palmer L.E."/>
            <person name="de la Bastide M."/>
            <person name="Spiegel L."/>
            <person name="Nascimento L."/>
            <person name="Zutavern T."/>
            <person name="O'Shaughnessy A."/>
            <person name="Dike S."/>
            <person name="Dedhia N."/>
            <person name="Preston R."/>
            <person name="Balija V."/>
            <person name="McCombie W.R."/>
            <person name="Chow T."/>
            <person name="Chen H."/>
            <person name="Chung M."/>
            <person name="Chen C."/>
            <person name="Shaw J."/>
            <person name="Wu H."/>
            <person name="Hsiao K."/>
            <person name="Chao Y."/>
            <person name="Chu M."/>
            <person name="Cheng C."/>
            <person name="Hour A."/>
            <person name="Lee P."/>
            <person name="Lin S."/>
            <person name="Lin Y."/>
            <person name="Liou J."/>
            <person name="Liu S."/>
            <person name="Hsing Y."/>
            <person name="Raghuvanshi S."/>
            <person name="Mohanty A."/>
            <person name="Bharti A.K."/>
            <person name="Gaur A."/>
            <person name="Gupta V."/>
            <person name="Kumar D."/>
            <person name="Ravi V."/>
            <person name="Vij S."/>
            <person name="Kapur A."/>
            <person name="Khurana P."/>
            <person name="Khurana P."/>
            <person name="Khurana J.P."/>
            <person name="Tyagi A.K."/>
            <person name="Gaikwad K."/>
            <person name="Singh A."/>
            <person name="Dalal V."/>
            <person name="Srivastava S."/>
            <person name="Dixit A."/>
            <person name="Pal A.K."/>
            <person name="Ghazi I.A."/>
            <person name="Yadav M."/>
            <person name="Pandit A."/>
            <person name="Bhargava A."/>
            <person name="Sureshbabu K."/>
            <person name="Batra K."/>
            <person name="Sharma T.R."/>
            <person name="Mohapatra T."/>
            <person name="Singh N.K."/>
            <person name="Messing J."/>
            <person name="Nelson A.B."/>
            <person name="Fuks G."/>
            <person name="Kavchok S."/>
            <person name="Keizer G."/>
            <person name="Linton E."/>
            <person name="Llaca V."/>
            <person name="Song R."/>
            <person name="Tanyolac B."/>
            <person name="Young S."/>
            <person name="Ho-Il K."/>
            <person name="Hahn J.H."/>
            <person name="Sangsakoo G."/>
            <person name="Vanavichit A."/>
            <person name="de Mattos Luiz.A.T."/>
            <person name="Zimmer P.D."/>
            <person name="Malone G."/>
            <person name="Dellagostin O."/>
            <person name="de Oliveira A.C."/>
            <person name="Bevan M."/>
            <person name="Bancroft I."/>
            <person name="Minx P."/>
            <person name="Cordum H."/>
            <person name="Wilson R."/>
            <person name="Cheng Z."/>
            <person name="Jin W."/>
            <person name="Jiang J."/>
            <person name="Leong S.A."/>
            <person name="Iwama H."/>
            <person name="Gojobori T."/>
            <person name="Itoh T."/>
            <person name="Niimura Y."/>
            <person name="Fujii Y."/>
            <person name="Habara T."/>
            <person name="Sakai H."/>
            <person name="Sato Y."/>
            <person name="Wilson G."/>
            <person name="Kumar K."/>
            <person name="McCouch S."/>
            <person name="Juretic N."/>
            <person name="Hoen D."/>
            <person name="Wright S."/>
            <person name="Bruskiewich R."/>
            <person name="Bureau T."/>
            <person name="Miyao A."/>
            <person name="Hirochika H."/>
            <person name="Nishikawa T."/>
            <person name="Kadowaki K."/>
            <person name="Sugiura M."/>
            <person name="Burr B."/>
            <person name="Sasaki T."/>
        </authorList>
    </citation>
    <scope>NUCLEOTIDE SEQUENCE [LARGE SCALE GENOMIC DNA]</scope>
    <source>
        <strain evidence="2">cv. Nipponbare</strain>
    </source>
</reference>
<name>A0A0P0XLP9_ORYSJ</name>
<reference evidence="1 2" key="3">
    <citation type="journal article" date="2013" name="Rice">
        <title>Improvement of the Oryza sativa Nipponbare reference genome using next generation sequence and optical map data.</title>
        <authorList>
            <person name="Kawahara Y."/>
            <person name="de la Bastide M."/>
            <person name="Hamilton J.P."/>
            <person name="Kanamori H."/>
            <person name="McCombie W.R."/>
            <person name="Ouyang S."/>
            <person name="Schwartz D.C."/>
            <person name="Tanaka T."/>
            <person name="Wu J."/>
            <person name="Zhou S."/>
            <person name="Childs K.L."/>
            <person name="Davidson R.M."/>
            <person name="Lin H."/>
            <person name="Quesada-Ocampo L."/>
            <person name="Vaillancourt B."/>
            <person name="Sakai H."/>
            <person name="Lee S.S."/>
            <person name="Kim J."/>
            <person name="Numa H."/>
            <person name="Itoh T."/>
            <person name="Buell C.R."/>
            <person name="Matsumoto T."/>
        </authorList>
    </citation>
    <scope>NUCLEOTIDE SEQUENCE [LARGE SCALE GENOMIC DNA]</scope>
    <source>
        <strain evidence="2">cv. Nipponbare</strain>
    </source>
</reference>